<dbReference type="AlphaFoldDB" id="A0AAD9P142"/>
<proteinExistence type="predicted"/>
<comment type="caution">
    <text evidence="2">The sequence shown here is derived from an EMBL/GenBank/DDBJ whole genome shotgun (WGS) entry which is preliminary data.</text>
</comment>
<keyword evidence="3" id="KW-1185">Reference proteome</keyword>
<organism evidence="2 3">
    <name type="scientific">Ridgeia piscesae</name>
    <name type="common">Tubeworm</name>
    <dbReference type="NCBI Taxonomy" id="27915"/>
    <lineage>
        <taxon>Eukaryota</taxon>
        <taxon>Metazoa</taxon>
        <taxon>Spiralia</taxon>
        <taxon>Lophotrochozoa</taxon>
        <taxon>Annelida</taxon>
        <taxon>Polychaeta</taxon>
        <taxon>Sedentaria</taxon>
        <taxon>Canalipalpata</taxon>
        <taxon>Sabellida</taxon>
        <taxon>Siboglinidae</taxon>
        <taxon>Ridgeia</taxon>
    </lineage>
</organism>
<feature type="region of interest" description="Disordered" evidence="1">
    <location>
        <begin position="183"/>
        <end position="204"/>
    </location>
</feature>
<gene>
    <name evidence="2" type="ORF">NP493_210g02002</name>
</gene>
<sequence length="244" mass="24805">MMPQGTTRGEGFLPAGFPAAAAYAAYGRGYPFATNYYFPGFGLPLASAAATTRGSMRSGRAGASYVGYRPSGLPSYGYMPAAAHTVGAGDRVPAAAAAAAAAAYYTDYVTIPTHPHMTGQMASQMATVPVSAALGQRNDQSPIPISTSPLHRDHFSARGIGNAVMTSGGVLSMMNNYPGAAQSYGPPTSPANSRGFPPASSPGALDMYSGQDSIGYVQAASPQPAGFPSIAGTLIPAAFHNGFH</sequence>
<protein>
    <submittedName>
        <fullName evidence="2">Uncharacterized protein</fullName>
    </submittedName>
</protein>
<dbReference type="Proteomes" id="UP001209878">
    <property type="component" value="Unassembled WGS sequence"/>
</dbReference>
<name>A0AAD9P142_RIDPI</name>
<evidence type="ECO:0000256" key="1">
    <source>
        <dbReference type="SAM" id="MobiDB-lite"/>
    </source>
</evidence>
<accession>A0AAD9P142</accession>
<evidence type="ECO:0000313" key="2">
    <source>
        <dbReference type="EMBL" id="KAK2186218.1"/>
    </source>
</evidence>
<dbReference type="EMBL" id="JAODUO010000209">
    <property type="protein sequence ID" value="KAK2186218.1"/>
    <property type="molecule type" value="Genomic_DNA"/>
</dbReference>
<reference evidence="2" key="1">
    <citation type="journal article" date="2023" name="Mol. Biol. Evol.">
        <title>Third-Generation Sequencing Reveals the Adaptive Role of the Epigenome in Three Deep-Sea Polychaetes.</title>
        <authorList>
            <person name="Perez M."/>
            <person name="Aroh O."/>
            <person name="Sun Y."/>
            <person name="Lan Y."/>
            <person name="Juniper S.K."/>
            <person name="Young C.R."/>
            <person name="Angers B."/>
            <person name="Qian P.Y."/>
        </authorList>
    </citation>
    <scope>NUCLEOTIDE SEQUENCE</scope>
    <source>
        <strain evidence="2">R07B-5</strain>
    </source>
</reference>
<evidence type="ECO:0000313" key="3">
    <source>
        <dbReference type="Proteomes" id="UP001209878"/>
    </source>
</evidence>